<organism evidence="2 3">
    <name type="scientific">Ridgeia piscesae</name>
    <name type="common">Tubeworm</name>
    <dbReference type="NCBI Taxonomy" id="27915"/>
    <lineage>
        <taxon>Eukaryota</taxon>
        <taxon>Metazoa</taxon>
        <taxon>Spiralia</taxon>
        <taxon>Lophotrochozoa</taxon>
        <taxon>Annelida</taxon>
        <taxon>Polychaeta</taxon>
        <taxon>Sedentaria</taxon>
        <taxon>Canalipalpata</taxon>
        <taxon>Sabellida</taxon>
        <taxon>Siboglinidae</taxon>
        <taxon>Ridgeia</taxon>
    </lineage>
</organism>
<dbReference type="AlphaFoldDB" id="A0AAD9NXC6"/>
<feature type="compositionally biased region" description="Basic and acidic residues" evidence="1">
    <location>
        <begin position="99"/>
        <end position="113"/>
    </location>
</feature>
<feature type="region of interest" description="Disordered" evidence="1">
    <location>
        <begin position="27"/>
        <end position="126"/>
    </location>
</feature>
<sequence>MQRFGKDVPPVGGENKTAVFVVVQGVQLDDPVPPPSKSWTPCEGKPSSEETTRARTNIRACLKKLMNSGSTSKSSDQLSIDYSEVRVSSDGSTGSTRISKSESPRVKNWKDRTSAAPVSAMKKSPLLMLKQKPKDDAPQTEVTGGATADNVAVVTNRPRFVLYTSDNESDGEESQPKPPPPAQPVTAAKSFRERERERSRARFRRMLRPLRRSHSAGCNQDVPVHALFLKHDAAKLQLRVSILARQHLIAGSAYISPEL</sequence>
<feature type="compositionally biased region" description="Basic and acidic residues" evidence="1">
    <location>
        <begin position="190"/>
        <end position="199"/>
    </location>
</feature>
<protein>
    <submittedName>
        <fullName evidence="2">Uncharacterized protein</fullName>
    </submittedName>
</protein>
<dbReference type="EMBL" id="JAODUO010000276">
    <property type="protein sequence ID" value="KAK2184222.1"/>
    <property type="molecule type" value="Genomic_DNA"/>
</dbReference>
<gene>
    <name evidence="2" type="ORF">NP493_276g01013</name>
</gene>
<feature type="compositionally biased region" description="Polar residues" evidence="1">
    <location>
        <begin position="89"/>
        <end position="98"/>
    </location>
</feature>
<feature type="region of interest" description="Disordered" evidence="1">
    <location>
        <begin position="161"/>
        <end position="199"/>
    </location>
</feature>
<evidence type="ECO:0000313" key="2">
    <source>
        <dbReference type="EMBL" id="KAK2184222.1"/>
    </source>
</evidence>
<dbReference type="Proteomes" id="UP001209878">
    <property type="component" value="Unassembled WGS sequence"/>
</dbReference>
<evidence type="ECO:0000313" key="3">
    <source>
        <dbReference type="Proteomes" id="UP001209878"/>
    </source>
</evidence>
<evidence type="ECO:0000256" key="1">
    <source>
        <dbReference type="SAM" id="MobiDB-lite"/>
    </source>
</evidence>
<name>A0AAD9NXC6_RIDPI</name>
<keyword evidence="3" id="KW-1185">Reference proteome</keyword>
<comment type="caution">
    <text evidence="2">The sequence shown here is derived from an EMBL/GenBank/DDBJ whole genome shotgun (WGS) entry which is preliminary data.</text>
</comment>
<accession>A0AAD9NXC6</accession>
<proteinExistence type="predicted"/>
<feature type="compositionally biased region" description="Polar residues" evidence="1">
    <location>
        <begin position="67"/>
        <end position="80"/>
    </location>
</feature>
<reference evidence="2" key="1">
    <citation type="journal article" date="2023" name="Mol. Biol. Evol.">
        <title>Third-Generation Sequencing Reveals the Adaptive Role of the Epigenome in Three Deep-Sea Polychaetes.</title>
        <authorList>
            <person name="Perez M."/>
            <person name="Aroh O."/>
            <person name="Sun Y."/>
            <person name="Lan Y."/>
            <person name="Juniper S.K."/>
            <person name="Young C.R."/>
            <person name="Angers B."/>
            <person name="Qian P.Y."/>
        </authorList>
    </citation>
    <scope>NUCLEOTIDE SEQUENCE</scope>
    <source>
        <strain evidence="2">R07B-5</strain>
    </source>
</reference>